<dbReference type="Proteomes" id="UP000823918">
    <property type="component" value="Unassembled WGS sequence"/>
</dbReference>
<gene>
    <name evidence="2" type="ORF">H9698_08525</name>
</gene>
<proteinExistence type="predicted"/>
<dbReference type="EMBL" id="DWWA01000043">
    <property type="protein sequence ID" value="HJC72818.1"/>
    <property type="molecule type" value="Genomic_DNA"/>
</dbReference>
<evidence type="ECO:0000313" key="2">
    <source>
        <dbReference type="EMBL" id="HJC72818.1"/>
    </source>
</evidence>
<reference evidence="2" key="1">
    <citation type="journal article" date="2021" name="PeerJ">
        <title>Extensive microbial diversity within the chicken gut microbiome revealed by metagenomics and culture.</title>
        <authorList>
            <person name="Gilroy R."/>
            <person name="Ravi A."/>
            <person name="Getino M."/>
            <person name="Pursley I."/>
            <person name="Horton D.L."/>
            <person name="Alikhan N.F."/>
            <person name="Baker D."/>
            <person name="Gharbi K."/>
            <person name="Hall N."/>
            <person name="Watson M."/>
            <person name="Adriaenssens E.M."/>
            <person name="Foster-Nyarko E."/>
            <person name="Jarju S."/>
            <person name="Secka A."/>
            <person name="Antonio M."/>
            <person name="Oren A."/>
            <person name="Chaudhuri R.R."/>
            <person name="La Ragione R."/>
            <person name="Hildebrand F."/>
            <person name="Pallen M.J."/>
        </authorList>
    </citation>
    <scope>NUCLEOTIDE SEQUENCE</scope>
    <source>
        <strain evidence="2">5933</strain>
    </source>
</reference>
<name>A0A9D2Q6G9_9FIRM</name>
<accession>A0A9D2Q6G9</accession>
<organism evidence="2 3">
    <name type="scientific">Candidatus Ruthenibacterium merdavium</name>
    <dbReference type="NCBI Taxonomy" id="2838752"/>
    <lineage>
        <taxon>Bacteria</taxon>
        <taxon>Bacillati</taxon>
        <taxon>Bacillota</taxon>
        <taxon>Clostridia</taxon>
        <taxon>Eubacteriales</taxon>
        <taxon>Oscillospiraceae</taxon>
        <taxon>Ruthenibacterium</taxon>
    </lineage>
</organism>
<reference evidence="2" key="2">
    <citation type="submission" date="2021-04" db="EMBL/GenBank/DDBJ databases">
        <authorList>
            <person name="Gilroy R."/>
        </authorList>
    </citation>
    <scope>NUCLEOTIDE SEQUENCE</scope>
    <source>
        <strain evidence="2">5933</strain>
    </source>
</reference>
<feature type="compositionally biased region" description="Basic and acidic residues" evidence="1">
    <location>
        <begin position="76"/>
        <end position="89"/>
    </location>
</feature>
<protein>
    <submittedName>
        <fullName evidence="2">Uncharacterized protein</fullName>
    </submittedName>
</protein>
<evidence type="ECO:0000313" key="3">
    <source>
        <dbReference type="Proteomes" id="UP000823918"/>
    </source>
</evidence>
<evidence type="ECO:0000256" key="1">
    <source>
        <dbReference type="SAM" id="MobiDB-lite"/>
    </source>
</evidence>
<feature type="region of interest" description="Disordered" evidence="1">
    <location>
        <begin position="72"/>
        <end position="97"/>
    </location>
</feature>
<comment type="caution">
    <text evidence="2">The sequence shown here is derived from an EMBL/GenBank/DDBJ whole genome shotgun (WGS) entry which is preliminary data.</text>
</comment>
<dbReference type="AlphaFoldDB" id="A0A9D2Q6G9"/>
<sequence>MSELNVSVYGKIENEKIVFLALEHELPGTEKQAHDWRILGQAEEEKYQEVLSGTWLGKPLFDENGVANYKFSDGSAAERTEKEKQEEIAARPSPLPSLEEQVKANSAAILALAKGVAKNV</sequence>